<dbReference type="EMBL" id="JACXST010000002">
    <property type="protein sequence ID" value="MBD9360807.1"/>
    <property type="molecule type" value="Genomic_DNA"/>
</dbReference>
<proteinExistence type="predicted"/>
<name>A0ABR9DCI2_9GAMM</name>
<dbReference type="Gene3D" id="3.20.20.370">
    <property type="entry name" value="Glycoside hydrolase/deacetylase"/>
    <property type="match status" value="1"/>
</dbReference>
<evidence type="ECO:0000313" key="1">
    <source>
        <dbReference type="EMBL" id="MBD9360807.1"/>
    </source>
</evidence>
<dbReference type="RefSeq" id="WP_192393676.1">
    <property type="nucleotide sequence ID" value="NZ_CAJHIU010000002.1"/>
</dbReference>
<organism evidence="1 2">
    <name type="scientific">Methylomonas fluvii</name>
    <dbReference type="NCBI Taxonomy" id="1854564"/>
    <lineage>
        <taxon>Bacteria</taxon>
        <taxon>Pseudomonadati</taxon>
        <taxon>Pseudomonadota</taxon>
        <taxon>Gammaproteobacteria</taxon>
        <taxon>Methylococcales</taxon>
        <taxon>Methylococcaceae</taxon>
        <taxon>Methylomonas</taxon>
    </lineage>
</organism>
<accession>A0ABR9DCI2</accession>
<dbReference type="InterPro" id="IPR011330">
    <property type="entry name" value="Glyco_hydro/deAcase_b/a-brl"/>
</dbReference>
<dbReference type="Proteomes" id="UP000641152">
    <property type="component" value="Unassembled WGS sequence"/>
</dbReference>
<keyword evidence="2" id="KW-1185">Reference proteome</keyword>
<protein>
    <recommendedName>
        <fullName evidence="3">Polysaccharide deacetylase</fullName>
    </recommendedName>
</protein>
<sequence length="275" mass="31233">MFADWLKPVRMALDAREQAAQIFFRDDDAGWDDDRLYALLDCFRDCHIPIDLAVIPDALSQSLADSLLGRWRRNPFLLGLHQHGYSHHNHENQGRKCEFGISRSEERQFKDLLVGKQQLECLFGSALDSIFTPPWNRCSQATADSLIKLGFQALSRNRGAVTLHTGRLREIPVAIDWCGIRIKSAQPWMALGQAIAEALHPTHPLPLGIMLHHAVMDGDDLEHLQALLQLFQTHPNTHCRLMREFLDDTKALDVRLGAFPLESLAELIAMRSYLN</sequence>
<evidence type="ECO:0008006" key="3">
    <source>
        <dbReference type="Google" id="ProtNLM"/>
    </source>
</evidence>
<evidence type="ECO:0000313" key="2">
    <source>
        <dbReference type="Proteomes" id="UP000641152"/>
    </source>
</evidence>
<reference evidence="1 2" key="1">
    <citation type="submission" date="2020-09" db="EMBL/GenBank/DDBJ databases">
        <title>Methylomonas albis sp. nov. and Methylomonas fluvii sp. nov.: Two cold-adapted methanotrophs from the River Elbe and an amended description of Methylovulum psychrotolerans strain Eb1.</title>
        <authorList>
            <person name="Bussmann I.K."/>
            <person name="Klings K.-W."/>
            <person name="Warnstedt J."/>
            <person name="Hoppert M."/>
            <person name="Saborowski A."/>
            <person name="Horn F."/>
            <person name="Liebner S."/>
        </authorList>
    </citation>
    <scope>NUCLEOTIDE SEQUENCE [LARGE SCALE GENOMIC DNA]</scope>
    <source>
        <strain evidence="1 2">EbB</strain>
    </source>
</reference>
<comment type="caution">
    <text evidence="1">The sequence shown here is derived from an EMBL/GenBank/DDBJ whole genome shotgun (WGS) entry which is preliminary data.</text>
</comment>
<dbReference type="SUPFAM" id="SSF88713">
    <property type="entry name" value="Glycoside hydrolase/deacetylase"/>
    <property type="match status" value="1"/>
</dbReference>
<gene>
    <name evidence="1" type="ORF">EBB_09710</name>
</gene>